<proteinExistence type="predicted"/>
<dbReference type="PANTHER" id="PTHR37017:SF11">
    <property type="entry name" value="ESTERASE_LIPASE_THIOESTERASE DOMAIN-CONTAINING PROTEIN"/>
    <property type="match status" value="1"/>
</dbReference>
<evidence type="ECO:0000256" key="1">
    <source>
        <dbReference type="SAM" id="SignalP"/>
    </source>
</evidence>
<gene>
    <name evidence="3" type="ORF">GCM10022223_15730</name>
</gene>
<comment type="caution">
    <text evidence="3">The sequence shown here is derived from an EMBL/GenBank/DDBJ whole genome shotgun (WGS) entry which is preliminary data.</text>
</comment>
<feature type="chain" id="PRO_5046649110" evidence="1">
    <location>
        <begin position="30"/>
        <end position="282"/>
    </location>
</feature>
<feature type="domain" description="AB hydrolase-1" evidence="2">
    <location>
        <begin position="57"/>
        <end position="274"/>
    </location>
</feature>
<evidence type="ECO:0000313" key="3">
    <source>
        <dbReference type="EMBL" id="GAA3600910.1"/>
    </source>
</evidence>
<keyword evidence="1" id="KW-0732">Signal</keyword>
<dbReference type="Proteomes" id="UP001501074">
    <property type="component" value="Unassembled WGS sequence"/>
</dbReference>
<dbReference type="RefSeq" id="WP_231486319.1">
    <property type="nucleotide sequence ID" value="NZ_BAAAZO010000002.1"/>
</dbReference>
<dbReference type="GO" id="GO:0016787">
    <property type="term" value="F:hydrolase activity"/>
    <property type="evidence" value="ECO:0007669"/>
    <property type="project" value="UniProtKB-KW"/>
</dbReference>
<accession>A0ABP6Z7L5</accession>
<evidence type="ECO:0000259" key="2">
    <source>
        <dbReference type="Pfam" id="PF12697"/>
    </source>
</evidence>
<name>A0ABP6Z7L5_9ACTN</name>
<sequence length="282" mass="28731">MASTRRITFAVTAALAAGAAIAVPAVSYAATSDHRTTPVVASAPVTKSVPSGQKPTVVLVHGAWADSGSWSSVIQRLRKDGYPVRAAGNPLRGIAEDAASVRSLVDSIDGPVVLVGHSYGGAVISAAAAGDDKVKSLVYLTAFAPEKGESVGDLAGRKVANPIPVAPTVPVPTSDGGTDLYLDPAGFRSVFAADVPKRAAAVLAATQRPIAAAAFGEKATAAAWSTIPSWYLVATKDQAIAPETQRFMARRAGSTISQVSSSHAVMVSHPAKVTQVIEAAAR</sequence>
<dbReference type="InterPro" id="IPR000073">
    <property type="entry name" value="AB_hydrolase_1"/>
</dbReference>
<keyword evidence="4" id="KW-1185">Reference proteome</keyword>
<keyword evidence="3" id="KW-0378">Hydrolase</keyword>
<reference evidence="4" key="1">
    <citation type="journal article" date="2019" name="Int. J. Syst. Evol. Microbiol.">
        <title>The Global Catalogue of Microorganisms (GCM) 10K type strain sequencing project: providing services to taxonomists for standard genome sequencing and annotation.</title>
        <authorList>
            <consortium name="The Broad Institute Genomics Platform"/>
            <consortium name="The Broad Institute Genome Sequencing Center for Infectious Disease"/>
            <person name="Wu L."/>
            <person name="Ma J."/>
        </authorList>
    </citation>
    <scope>NUCLEOTIDE SEQUENCE [LARGE SCALE GENOMIC DNA]</scope>
    <source>
        <strain evidence="4">JCM 16902</strain>
    </source>
</reference>
<evidence type="ECO:0000313" key="4">
    <source>
        <dbReference type="Proteomes" id="UP001501074"/>
    </source>
</evidence>
<dbReference type="InterPro" id="IPR052897">
    <property type="entry name" value="Sec-Metab_Biosynth_Hydrolase"/>
</dbReference>
<organism evidence="3 4">
    <name type="scientific">Kineosporia mesophila</name>
    <dbReference type="NCBI Taxonomy" id="566012"/>
    <lineage>
        <taxon>Bacteria</taxon>
        <taxon>Bacillati</taxon>
        <taxon>Actinomycetota</taxon>
        <taxon>Actinomycetes</taxon>
        <taxon>Kineosporiales</taxon>
        <taxon>Kineosporiaceae</taxon>
        <taxon>Kineosporia</taxon>
    </lineage>
</organism>
<dbReference type="InterPro" id="IPR029058">
    <property type="entry name" value="AB_hydrolase_fold"/>
</dbReference>
<dbReference type="Gene3D" id="3.40.50.1820">
    <property type="entry name" value="alpha/beta hydrolase"/>
    <property type="match status" value="1"/>
</dbReference>
<dbReference type="PANTHER" id="PTHR37017">
    <property type="entry name" value="AB HYDROLASE-1 DOMAIN-CONTAINING PROTEIN-RELATED"/>
    <property type="match status" value="1"/>
</dbReference>
<protein>
    <submittedName>
        <fullName evidence="3">Alpha/beta hydrolase</fullName>
    </submittedName>
</protein>
<dbReference type="Pfam" id="PF12697">
    <property type="entry name" value="Abhydrolase_6"/>
    <property type="match status" value="1"/>
</dbReference>
<dbReference type="EMBL" id="BAAAZO010000002">
    <property type="protein sequence ID" value="GAA3600910.1"/>
    <property type="molecule type" value="Genomic_DNA"/>
</dbReference>
<feature type="signal peptide" evidence="1">
    <location>
        <begin position="1"/>
        <end position="29"/>
    </location>
</feature>
<dbReference type="SUPFAM" id="SSF53474">
    <property type="entry name" value="alpha/beta-Hydrolases"/>
    <property type="match status" value="1"/>
</dbReference>